<dbReference type="EMBL" id="JARK01001341">
    <property type="protein sequence ID" value="EYC30147.1"/>
    <property type="molecule type" value="Genomic_DNA"/>
</dbReference>
<evidence type="ECO:0000313" key="1">
    <source>
        <dbReference type="EMBL" id="EYC30147.1"/>
    </source>
</evidence>
<evidence type="ECO:0000313" key="2">
    <source>
        <dbReference type="Proteomes" id="UP000024635"/>
    </source>
</evidence>
<reference evidence="2" key="1">
    <citation type="journal article" date="2015" name="Nat. Genet.">
        <title>The genome and transcriptome of the zoonotic hookworm Ancylostoma ceylanicum identify infection-specific gene families.</title>
        <authorList>
            <person name="Schwarz E.M."/>
            <person name="Hu Y."/>
            <person name="Antoshechkin I."/>
            <person name="Miller M.M."/>
            <person name="Sternberg P.W."/>
            <person name="Aroian R.V."/>
        </authorList>
    </citation>
    <scope>NUCLEOTIDE SEQUENCE</scope>
    <source>
        <strain evidence="2">HY135</strain>
    </source>
</reference>
<accession>A0A016VSY7</accession>
<name>A0A016VSY7_9BILA</name>
<organism evidence="1 2">
    <name type="scientific">Ancylostoma ceylanicum</name>
    <dbReference type="NCBI Taxonomy" id="53326"/>
    <lineage>
        <taxon>Eukaryota</taxon>
        <taxon>Metazoa</taxon>
        <taxon>Ecdysozoa</taxon>
        <taxon>Nematoda</taxon>
        <taxon>Chromadorea</taxon>
        <taxon>Rhabditida</taxon>
        <taxon>Rhabditina</taxon>
        <taxon>Rhabditomorpha</taxon>
        <taxon>Strongyloidea</taxon>
        <taxon>Ancylostomatidae</taxon>
        <taxon>Ancylostomatinae</taxon>
        <taxon>Ancylostoma</taxon>
    </lineage>
</organism>
<sequence length="72" mass="8511">MRAKRASIEVCKSGVSRTDRLVFLYVLALTNTDACDQHYTQKRKPTYIQGALRPLQATWWPWWRRKGNRTKS</sequence>
<proteinExistence type="predicted"/>
<keyword evidence="2" id="KW-1185">Reference proteome</keyword>
<protein>
    <submittedName>
        <fullName evidence="1">Uncharacterized protein</fullName>
    </submittedName>
</protein>
<dbReference type="Proteomes" id="UP000024635">
    <property type="component" value="Unassembled WGS sequence"/>
</dbReference>
<comment type="caution">
    <text evidence="1">The sequence shown here is derived from an EMBL/GenBank/DDBJ whole genome shotgun (WGS) entry which is preliminary data.</text>
</comment>
<dbReference type="AlphaFoldDB" id="A0A016VSY7"/>
<gene>
    <name evidence="1" type="primary">Acey_s0005.g2477</name>
    <name evidence="1" type="ORF">Y032_0005g2477</name>
</gene>